<dbReference type="InterPro" id="IPR041490">
    <property type="entry name" value="KstR2_TetR_C"/>
</dbReference>
<dbReference type="SUPFAM" id="SSF48498">
    <property type="entry name" value="Tetracyclin repressor-like, C-terminal domain"/>
    <property type="match status" value="1"/>
</dbReference>
<dbReference type="InterPro" id="IPR001647">
    <property type="entry name" value="HTH_TetR"/>
</dbReference>
<dbReference type="Gene3D" id="1.10.10.60">
    <property type="entry name" value="Homeodomain-like"/>
    <property type="match status" value="1"/>
</dbReference>
<name>A0ABS2PZD7_9BACL</name>
<feature type="domain" description="HTH tetR-type" evidence="3">
    <location>
        <begin position="18"/>
        <end position="78"/>
    </location>
</feature>
<dbReference type="InterPro" id="IPR009057">
    <property type="entry name" value="Homeodomain-like_sf"/>
</dbReference>
<dbReference type="Pfam" id="PF17932">
    <property type="entry name" value="TetR_C_24"/>
    <property type="match status" value="1"/>
</dbReference>
<evidence type="ECO:0000256" key="2">
    <source>
        <dbReference type="PROSITE-ProRule" id="PRU00335"/>
    </source>
</evidence>
<feature type="DNA-binding region" description="H-T-H motif" evidence="2">
    <location>
        <begin position="41"/>
        <end position="60"/>
    </location>
</feature>
<organism evidence="4 5">
    <name type="scientific">Scopulibacillus daqui</name>
    <dbReference type="NCBI Taxonomy" id="1469162"/>
    <lineage>
        <taxon>Bacteria</taxon>
        <taxon>Bacillati</taxon>
        <taxon>Bacillota</taxon>
        <taxon>Bacilli</taxon>
        <taxon>Bacillales</taxon>
        <taxon>Sporolactobacillaceae</taxon>
        <taxon>Scopulibacillus</taxon>
    </lineage>
</organism>
<dbReference type="PANTHER" id="PTHR43479:SF11">
    <property type="entry name" value="ACREF_ENVCD OPERON REPRESSOR-RELATED"/>
    <property type="match status" value="1"/>
</dbReference>
<dbReference type="InterPro" id="IPR036271">
    <property type="entry name" value="Tet_transcr_reg_TetR-rel_C_sf"/>
</dbReference>
<dbReference type="PRINTS" id="PR00455">
    <property type="entry name" value="HTHTETR"/>
</dbReference>
<dbReference type="Pfam" id="PF00440">
    <property type="entry name" value="TetR_N"/>
    <property type="match status" value="1"/>
</dbReference>
<dbReference type="SUPFAM" id="SSF46689">
    <property type="entry name" value="Homeodomain-like"/>
    <property type="match status" value="1"/>
</dbReference>
<gene>
    <name evidence="4" type="ORF">JOD45_001603</name>
</gene>
<reference evidence="4 5" key="1">
    <citation type="submission" date="2021-01" db="EMBL/GenBank/DDBJ databases">
        <title>Genomic Encyclopedia of Type Strains, Phase IV (KMG-IV): sequencing the most valuable type-strain genomes for metagenomic binning, comparative biology and taxonomic classification.</title>
        <authorList>
            <person name="Goeker M."/>
        </authorList>
    </citation>
    <scope>NUCLEOTIDE SEQUENCE [LARGE SCALE GENOMIC DNA]</scope>
    <source>
        <strain evidence="4 5">DSM 28236</strain>
    </source>
</reference>
<evidence type="ECO:0000259" key="3">
    <source>
        <dbReference type="PROSITE" id="PS50977"/>
    </source>
</evidence>
<dbReference type="EMBL" id="JAFBER010000008">
    <property type="protein sequence ID" value="MBM7645392.1"/>
    <property type="molecule type" value="Genomic_DNA"/>
</dbReference>
<dbReference type="RefSeq" id="WP_205003328.1">
    <property type="nucleotide sequence ID" value="NZ_JAFBER010000008.1"/>
</dbReference>
<dbReference type="PANTHER" id="PTHR43479">
    <property type="entry name" value="ACREF/ENVCD OPERON REPRESSOR-RELATED"/>
    <property type="match status" value="1"/>
</dbReference>
<sequence>MEEKKSVATSVKSEELIQKRRKQLIKAAVKLITEKGFHKMTTREIAKACGFSIGTLYEYIRSKEDVLYLVCDYIYEQVSTRLKENVDLTGDGLQCLRDAIATFVAVVNDMQDEILIMYQEVKSLTRDALPYVLNKELEMAAIFEDILKFCISSGQLKLTDKEIKLYAHHILVQCQMWAFRRWAFKKDYSITEFQDMQIKVLLFGLSHIEKHPFSIEGEKNNHVGSTGL</sequence>
<dbReference type="InterPro" id="IPR050624">
    <property type="entry name" value="HTH-type_Tx_Regulator"/>
</dbReference>
<dbReference type="PROSITE" id="PS50977">
    <property type="entry name" value="HTH_TETR_2"/>
    <property type="match status" value="1"/>
</dbReference>
<protein>
    <submittedName>
        <fullName evidence="4">AcrR family transcriptional regulator</fullName>
    </submittedName>
</protein>
<dbReference type="Gene3D" id="1.10.357.10">
    <property type="entry name" value="Tetracycline Repressor, domain 2"/>
    <property type="match status" value="1"/>
</dbReference>
<evidence type="ECO:0000313" key="5">
    <source>
        <dbReference type="Proteomes" id="UP000808914"/>
    </source>
</evidence>
<proteinExistence type="predicted"/>
<evidence type="ECO:0000313" key="4">
    <source>
        <dbReference type="EMBL" id="MBM7645392.1"/>
    </source>
</evidence>
<keyword evidence="1 2" id="KW-0238">DNA-binding</keyword>
<keyword evidence="5" id="KW-1185">Reference proteome</keyword>
<accession>A0ABS2PZD7</accession>
<comment type="caution">
    <text evidence="4">The sequence shown here is derived from an EMBL/GenBank/DDBJ whole genome shotgun (WGS) entry which is preliminary data.</text>
</comment>
<dbReference type="Proteomes" id="UP000808914">
    <property type="component" value="Unassembled WGS sequence"/>
</dbReference>
<evidence type="ECO:0000256" key="1">
    <source>
        <dbReference type="ARBA" id="ARBA00023125"/>
    </source>
</evidence>